<gene>
    <name evidence="1" type="ORF">GLOINDRAFT_91273</name>
</gene>
<dbReference type="AlphaFoldDB" id="U9UQS7"/>
<sequence length="249" mass="29297">MIEEIQKVVINEKIYRIIIKRSIWRFFEQEEVGKGHYVAKCLASNQTFRPGKTAKHVSPNLTGQIENDHTTLDDSGTKETIDKFLSRIKSFRCPSGKLLWNFVIHLTDLSNGRVFLWKIGDFSNESLTTEFLAQQIRLILNEVSKNLQNAIKIFNERFILYDFDEYLLAYYIHPGFLVMKVRKFDIYQFSNTNVLKNQSINLRTWRKEIQYQNIQAIAARIWQQMLKIPDIAAYLKSTATPKDNPQKHF</sequence>
<reference evidence="1" key="1">
    <citation type="submission" date="2013-07" db="EMBL/GenBank/DDBJ databases">
        <title>The genome of an arbuscular mycorrhizal fungus provides insights into the evolution of the oldest plant symbiosis.</title>
        <authorList>
            <consortium name="DOE Joint Genome Institute"/>
            <person name="Tisserant E."/>
            <person name="Malbreil M."/>
            <person name="Kuo A."/>
            <person name="Kohler A."/>
            <person name="Symeonidi A."/>
            <person name="Balestrini R."/>
            <person name="Charron P."/>
            <person name="Duensing N."/>
            <person name="Frei-dit-Frey N."/>
            <person name="Gianinazzi-Pearson V."/>
            <person name="Gilbert B."/>
            <person name="Handa Y."/>
            <person name="Hijri M."/>
            <person name="Kaul R."/>
            <person name="Kawaguchi M."/>
            <person name="Krajinski F."/>
            <person name="Lammers P."/>
            <person name="Lapierre D."/>
            <person name="Masclaux F.G."/>
            <person name="Murat C."/>
            <person name="Morin E."/>
            <person name="Ndikumana S."/>
            <person name="Pagni M."/>
            <person name="Petitpierre D."/>
            <person name="Requena N."/>
            <person name="Rosikiewicz P."/>
            <person name="Riley R."/>
            <person name="Saito K."/>
            <person name="San Clemente H."/>
            <person name="Shapiro H."/>
            <person name="van Tuinen D."/>
            <person name="Becard G."/>
            <person name="Bonfante P."/>
            <person name="Paszkowski U."/>
            <person name="Shachar-Hill Y."/>
            <person name="Young J.P."/>
            <person name="Sanders I.R."/>
            <person name="Henrissat B."/>
            <person name="Rensing S.A."/>
            <person name="Grigoriev I.V."/>
            <person name="Corradi N."/>
            <person name="Roux C."/>
            <person name="Martin F."/>
        </authorList>
    </citation>
    <scope>NUCLEOTIDE SEQUENCE</scope>
    <source>
        <strain evidence="1">DAOM 197198</strain>
    </source>
</reference>
<name>U9UQS7_RHIID</name>
<protein>
    <submittedName>
        <fullName evidence="1">Uncharacterized protein</fullName>
    </submittedName>
</protein>
<evidence type="ECO:0000313" key="1">
    <source>
        <dbReference type="EMBL" id="ESA22740.1"/>
    </source>
</evidence>
<dbReference type="EMBL" id="KI275330">
    <property type="protein sequence ID" value="ESA22740.1"/>
    <property type="molecule type" value="Genomic_DNA"/>
</dbReference>
<accession>U9UQS7</accession>
<organism evidence="1">
    <name type="scientific">Rhizophagus irregularis (strain DAOM 181602 / DAOM 197198 / MUCL 43194)</name>
    <name type="common">Arbuscular mycorrhizal fungus</name>
    <name type="synonym">Glomus intraradices</name>
    <dbReference type="NCBI Taxonomy" id="747089"/>
    <lineage>
        <taxon>Eukaryota</taxon>
        <taxon>Fungi</taxon>
        <taxon>Fungi incertae sedis</taxon>
        <taxon>Mucoromycota</taxon>
        <taxon>Glomeromycotina</taxon>
        <taxon>Glomeromycetes</taxon>
        <taxon>Glomerales</taxon>
        <taxon>Glomeraceae</taxon>
        <taxon>Rhizophagus</taxon>
    </lineage>
</organism>
<proteinExistence type="predicted"/>
<dbReference type="HOGENOM" id="CLU_1116233_0_0_1"/>